<sequence length="170" mass="19500">MSSNRTNFSINEINDDHMIRIAPNYESGNPKATETFAYREAFSFWFENLAKRHSDWNMTNTHASQATRTVSPKDVVTTVYFVCGHQGLPKKVKLVEDTGNQKAKRVQTRSIKNGCKAKITKKTLQNGNVVVDYLWQHATHQPEKVQDMVHSKLPAKIKQWIVSHVENNMD</sequence>
<keyword evidence="2" id="KW-1185">Reference proteome</keyword>
<dbReference type="EMBL" id="KV440971">
    <property type="protein sequence ID" value="OAD81260.1"/>
    <property type="molecule type" value="Genomic_DNA"/>
</dbReference>
<proteinExistence type="predicted"/>
<dbReference type="AlphaFoldDB" id="A0A163ESE2"/>
<dbReference type="Proteomes" id="UP000077315">
    <property type="component" value="Unassembled WGS sequence"/>
</dbReference>
<evidence type="ECO:0000313" key="2">
    <source>
        <dbReference type="Proteomes" id="UP000077315"/>
    </source>
</evidence>
<dbReference type="GeneID" id="28995421"/>
<dbReference type="VEuPathDB" id="FungiDB:PHYBLDRAFT_161879"/>
<evidence type="ECO:0008006" key="3">
    <source>
        <dbReference type="Google" id="ProtNLM"/>
    </source>
</evidence>
<dbReference type="RefSeq" id="XP_018299300.1">
    <property type="nucleotide sequence ID" value="XM_018434515.1"/>
</dbReference>
<reference evidence="2" key="1">
    <citation type="submission" date="2015-06" db="EMBL/GenBank/DDBJ databases">
        <title>Expansion of signal transduction pathways in fungi by whole-genome duplication.</title>
        <authorList>
            <consortium name="DOE Joint Genome Institute"/>
            <person name="Corrochano L.M."/>
            <person name="Kuo A."/>
            <person name="Marcet-Houben M."/>
            <person name="Polaino S."/>
            <person name="Salamov A."/>
            <person name="Villalobos J.M."/>
            <person name="Alvarez M.I."/>
            <person name="Avalos J."/>
            <person name="Benito E.P."/>
            <person name="Benoit I."/>
            <person name="Burger G."/>
            <person name="Camino L.P."/>
            <person name="Canovas D."/>
            <person name="Cerda-Olmedo E."/>
            <person name="Cheng J.-F."/>
            <person name="Dominguez A."/>
            <person name="Elias M."/>
            <person name="Eslava A.P."/>
            <person name="Glaser F."/>
            <person name="Grimwood J."/>
            <person name="Gutierrez G."/>
            <person name="Heitman J."/>
            <person name="Henrissat B."/>
            <person name="Iturriaga E.A."/>
            <person name="Lang B.F."/>
            <person name="Lavin J.L."/>
            <person name="Lee S."/>
            <person name="Li W."/>
            <person name="Lindquist E."/>
            <person name="Lopez-Garcia S."/>
            <person name="Luque E.M."/>
            <person name="Marcos A.T."/>
            <person name="Martin J."/>
            <person name="McCluskey K."/>
            <person name="Medina H.R."/>
            <person name="Miralles-Duran A."/>
            <person name="Miyazaki A."/>
            <person name="Munoz-Torres E."/>
            <person name="Oguiza J.A."/>
            <person name="Ohm R."/>
            <person name="Olmedo M."/>
            <person name="Orejas M."/>
            <person name="Ortiz-Castellanos L."/>
            <person name="Pisabarro A.G."/>
            <person name="Rodriguez-Romero J."/>
            <person name="Ruiz-Herrera J."/>
            <person name="Ruiz-Vazquez R."/>
            <person name="Sanz C."/>
            <person name="Schackwitz W."/>
            <person name="Schmutz J."/>
            <person name="Shahriari M."/>
            <person name="Shelest E."/>
            <person name="Silva-Franco F."/>
            <person name="Soanes D."/>
            <person name="Syed K."/>
            <person name="Tagua V.G."/>
            <person name="Talbot N.J."/>
            <person name="Thon M."/>
            <person name="De vries R.P."/>
            <person name="Wiebenga A."/>
            <person name="Yadav J.S."/>
            <person name="Braun E.L."/>
            <person name="Baker S."/>
            <person name="Garre V."/>
            <person name="Horwitz B."/>
            <person name="Torres-Martinez S."/>
            <person name="Idnurm A."/>
            <person name="Herrera-Estrella A."/>
            <person name="Gabaldon T."/>
            <person name="Grigoriev I.V."/>
        </authorList>
    </citation>
    <scope>NUCLEOTIDE SEQUENCE [LARGE SCALE GENOMIC DNA]</scope>
    <source>
        <strain evidence="2">NRRL 1555(-)</strain>
    </source>
</reference>
<evidence type="ECO:0000313" key="1">
    <source>
        <dbReference type="EMBL" id="OAD81260.1"/>
    </source>
</evidence>
<dbReference type="InParanoid" id="A0A163ESE2"/>
<dbReference type="OrthoDB" id="159395at2759"/>
<gene>
    <name evidence="1" type="ORF">PHYBLDRAFT_161879</name>
</gene>
<dbReference type="STRING" id="763407.A0A163ESE2"/>
<organism evidence="1 2">
    <name type="scientific">Phycomyces blakesleeanus (strain ATCC 8743b / DSM 1359 / FGSC 10004 / NBRC 33097 / NRRL 1555)</name>
    <dbReference type="NCBI Taxonomy" id="763407"/>
    <lineage>
        <taxon>Eukaryota</taxon>
        <taxon>Fungi</taxon>
        <taxon>Fungi incertae sedis</taxon>
        <taxon>Mucoromycota</taxon>
        <taxon>Mucoromycotina</taxon>
        <taxon>Mucoromycetes</taxon>
        <taxon>Mucorales</taxon>
        <taxon>Phycomycetaceae</taxon>
        <taxon>Phycomyces</taxon>
    </lineage>
</organism>
<name>A0A163ESE2_PHYB8</name>
<protein>
    <recommendedName>
        <fullName evidence="3">FAR1 domain-containing protein</fullName>
    </recommendedName>
</protein>
<accession>A0A163ESE2</accession>